<protein>
    <submittedName>
        <fullName evidence="8">Slc39a-7</fullName>
    </submittedName>
</protein>
<dbReference type="Pfam" id="PF02535">
    <property type="entry name" value="Zip"/>
    <property type="match status" value="1"/>
</dbReference>
<feature type="transmembrane region" description="Helical" evidence="7">
    <location>
        <begin position="213"/>
        <end position="234"/>
    </location>
</feature>
<dbReference type="GO" id="GO:0006829">
    <property type="term" value="P:zinc ion transport"/>
    <property type="evidence" value="ECO:0007669"/>
    <property type="project" value="InterPro"/>
</dbReference>
<feature type="transmembrane region" description="Helical" evidence="7">
    <location>
        <begin position="141"/>
        <end position="162"/>
    </location>
</feature>
<evidence type="ECO:0000256" key="2">
    <source>
        <dbReference type="ARBA" id="ARBA00004394"/>
    </source>
</evidence>
<feature type="transmembrane region" description="Helical" evidence="7">
    <location>
        <begin position="277"/>
        <end position="299"/>
    </location>
</feature>
<comment type="subcellular location">
    <subcellularLocation>
        <location evidence="1">Endomembrane system</location>
        <topology evidence="1">Multi-pass membrane protein</topology>
    </subcellularLocation>
    <subcellularLocation>
        <location evidence="2">Golgi apparatus membrane</location>
    </subcellularLocation>
</comment>
<proteinExistence type="evidence at transcript level"/>
<organism evidence="8">
    <name type="scientific">Schmidtea mediterranea</name>
    <name type="common">Freshwater planarian flatworm</name>
    <dbReference type="NCBI Taxonomy" id="79327"/>
    <lineage>
        <taxon>Eukaryota</taxon>
        <taxon>Metazoa</taxon>
        <taxon>Spiralia</taxon>
        <taxon>Lophotrochozoa</taxon>
        <taxon>Platyhelminthes</taxon>
        <taxon>Rhabditophora</taxon>
        <taxon>Seriata</taxon>
        <taxon>Tricladida</taxon>
        <taxon>Continenticola</taxon>
        <taxon>Geoplanoidea</taxon>
        <taxon>Dugesiidae</taxon>
        <taxon>Schmidtea</taxon>
    </lineage>
</organism>
<dbReference type="GO" id="GO:0046873">
    <property type="term" value="F:metal ion transmembrane transporter activity"/>
    <property type="evidence" value="ECO:0007669"/>
    <property type="project" value="InterPro"/>
</dbReference>
<dbReference type="OrthoDB" id="19859at2759"/>
<evidence type="ECO:0000256" key="3">
    <source>
        <dbReference type="ARBA" id="ARBA00022692"/>
    </source>
</evidence>
<keyword evidence="5" id="KW-0333">Golgi apparatus</keyword>
<dbReference type="GO" id="GO:0000139">
    <property type="term" value="C:Golgi membrane"/>
    <property type="evidence" value="ECO:0007669"/>
    <property type="project" value="UniProtKB-SubCell"/>
</dbReference>
<feature type="transmembrane region" description="Helical" evidence="7">
    <location>
        <begin position="182"/>
        <end position="201"/>
    </location>
</feature>
<keyword evidence="6 7" id="KW-0472">Membrane</keyword>
<dbReference type="InterPro" id="IPR045891">
    <property type="entry name" value="ZIP9"/>
</dbReference>
<gene>
    <name evidence="8" type="primary">slc39a-7</name>
</gene>
<reference evidence="8" key="1">
    <citation type="journal article" date="2015" name="Elife">
        <title>Stem cells and fluid flow drive cyst formation in an invertebrate excretory organ.</title>
        <authorList>
            <person name="Thi-Kim Vu H."/>
            <person name="Rink J.C."/>
            <person name="McKinney S.A."/>
            <person name="McClain M."/>
            <person name="Lakshmanaperumal N."/>
            <person name="Alexander R."/>
            <person name="Sanchez Alvarado A."/>
        </authorList>
    </citation>
    <scope>NUCLEOTIDE SEQUENCE</scope>
</reference>
<evidence type="ECO:0000256" key="6">
    <source>
        <dbReference type="ARBA" id="ARBA00023136"/>
    </source>
</evidence>
<dbReference type="PANTHER" id="PTHR16133:SF0">
    <property type="entry name" value="ZINC_IRON REGULATED TRANSPORTER-RELATED PROTEIN 102B, ISOFORM E"/>
    <property type="match status" value="1"/>
</dbReference>
<evidence type="ECO:0000313" key="8">
    <source>
        <dbReference type="EMBL" id="AKN21672.1"/>
    </source>
</evidence>
<sequence>MISLLLFSGSMLVGCYLAGCIPLAFNFSTNKLRLVTIFGAGLLLGTALTVIIPEGIHTMYAPILQNKDHKSLLLKSDDKVDRKLLIKDKNVVRDVNIDSLHDNMKLENHGNVKQETGFKESKLNLKDHHDNDLNDSIHKKIGITLVSGFIFMLIIDHISTSFNGNRNSDLDITGERRRSKSIPATIGLMMHAAADGIALGAASSMAHLHLEIIVFLAIMLHKGPAAFGFVSFLLHDNIERQKIRRYLLLFSLAAPVMAIITFLCLNESAKERMQDLNATGIALLFSAGTFLYVATVHVLPELSNNQSRTQNNTENSVDNRNAVNSVDHVSGFSFFELFLIIFGSVLPLVLSIRHSH</sequence>
<feature type="transmembrane region" description="Helical" evidence="7">
    <location>
        <begin position="332"/>
        <end position="352"/>
    </location>
</feature>
<dbReference type="PANTHER" id="PTHR16133">
    <property type="entry name" value="SOLUTE CARRIER FAMILY 39 ZINC TRANSPORTER , MEMBER 9-RELATED"/>
    <property type="match status" value="1"/>
</dbReference>
<keyword evidence="3 7" id="KW-0812">Transmembrane</keyword>
<keyword evidence="4 7" id="KW-1133">Transmembrane helix</keyword>
<evidence type="ECO:0000256" key="5">
    <source>
        <dbReference type="ARBA" id="ARBA00023034"/>
    </source>
</evidence>
<dbReference type="AlphaFoldDB" id="A0A0H3YFL8"/>
<dbReference type="EMBL" id="KT163722">
    <property type="protein sequence ID" value="AKN21672.1"/>
    <property type="molecule type" value="mRNA"/>
</dbReference>
<name>A0A0H3YFL8_SCHMD</name>
<evidence type="ECO:0000256" key="4">
    <source>
        <dbReference type="ARBA" id="ARBA00022989"/>
    </source>
</evidence>
<feature type="transmembrane region" description="Helical" evidence="7">
    <location>
        <begin position="36"/>
        <end position="56"/>
    </location>
</feature>
<dbReference type="InterPro" id="IPR003689">
    <property type="entry name" value="ZIP"/>
</dbReference>
<accession>A0A0H3YFL8</accession>
<evidence type="ECO:0000256" key="7">
    <source>
        <dbReference type="SAM" id="Phobius"/>
    </source>
</evidence>
<feature type="transmembrane region" description="Helical" evidence="7">
    <location>
        <begin position="246"/>
        <end position="265"/>
    </location>
</feature>
<evidence type="ECO:0000256" key="1">
    <source>
        <dbReference type="ARBA" id="ARBA00004127"/>
    </source>
</evidence>